<dbReference type="EMBL" id="JAEPRE010000070">
    <property type="protein sequence ID" value="KAG2233767.1"/>
    <property type="molecule type" value="Genomic_DNA"/>
</dbReference>
<evidence type="ECO:0000256" key="13">
    <source>
        <dbReference type="PROSITE-ProRule" id="PRU00804"/>
    </source>
</evidence>
<dbReference type="InterPro" id="IPR023395">
    <property type="entry name" value="MCP_dom_sf"/>
</dbReference>
<dbReference type="InterPro" id="IPR035979">
    <property type="entry name" value="RBD_domain_sf"/>
</dbReference>
<keyword evidence="5 12" id="KW-0812">Transmembrane</keyword>
<evidence type="ECO:0000256" key="14">
    <source>
        <dbReference type="RuleBase" id="RU000488"/>
    </source>
</evidence>
<dbReference type="Pfam" id="PF05172">
    <property type="entry name" value="RRM_Nup35"/>
    <property type="match status" value="1"/>
</dbReference>
<evidence type="ECO:0000256" key="7">
    <source>
        <dbReference type="ARBA" id="ARBA00022927"/>
    </source>
</evidence>
<dbReference type="Gene3D" id="3.30.70.330">
    <property type="match status" value="1"/>
</dbReference>
<evidence type="ECO:0000256" key="6">
    <source>
        <dbReference type="ARBA" id="ARBA00022737"/>
    </source>
</evidence>
<evidence type="ECO:0000259" key="15">
    <source>
        <dbReference type="PROSITE" id="PS51472"/>
    </source>
</evidence>
<keyword evidence="6" id="KW-0677">Repeat</keyword>
<keyword evidence="17" id="KW-1185">Reference proteome</keyword>
<evidence type="ECO:0000313" key="16">
    <source>
        <dbReference type="EMBL" id="KAG2233767.1"/>
    </source>
</evidence>
<gene>
    <name evidence="16" type="ORF">INT48_002253</name>
</gene>
<protein>
    <recommendedName>
        <fullName evidence="15">RRM Nup35-type domain-containing protein</fullName>
    </recommendedName>
</protein>
<dbReference type="GO" id="GO:0016020">
    <property type="term" value="C:membrane"/>
    <property type="evidence" value="ECO:0007669"/>
    <property type="project" value="UniProtKB-SubCell"/>
</dbReference>
<comment type="subcellular location">
    <subcellularLocation>
        <location evidence="1">Membrane</location>
        <topology evidence="1">Multi-pass membrane protein</topology>
    </subcellularLocation>
    <subcellularLocation>
        <location evidence="2">Nucleus</location>
        <location evidence="2">Nuclear pore complex</location>
    </subcellularLocation>
</comment>
<sequence length="537" mass="59217">MSTDSVFTQIPTTSIKETTTTESQIKKDLDRIPPCFFVGPHETEKKVAFEPEPSQDSGLVVGYGDRRLSRILAETTEGDKKEENAIEIPSNFIHYRRVILDATDANRGIFGDKRVKVANRGTNRNQDNIAAPHVDSLEPSKTVRVFGYPSNLLHNVIEHFMTYGKIEEYHESPGNWVTITYESSTCALAALKSNGIIISRTYMIGVSMEEKTPIVTQGVVPLDANESVFKNIHGLGSGKVGVSITDPSHVSNEIASNGGIMSKLKDTFFGCLGKGFFVSALGAAGQGGARFGTYEFCKSRMLPKEKNGLTIPVTALSAVIGDLASSVIKVPREVITAKLQIDHYKPNANGIQPNATYVIRQTLIEEGPKGLFRGFWAIAARDSPFMVILLVSYENFKAFHHRSVKEAFENTREYRLKKHNAVAGSAFEELEADIPTMRSVVYGGVSGFLAGYLTTPMDVLRTRLIAQKASNQTMSVLQMAQFMVDKAWAQPHSSSFKKSVNTYNAFFVGAVPRSVWWFGICGIFFPTYETLKSLMSN</sequence>
<dbReference type="InterPro" id="IPR007846">
    <property type="entry name" value="RRM_NUP35_dom"/>
</dbReference>
<evidence type="ECO:0000256" key="5">
    <source>
        <dbReference type="ARBA" id="ARBA00022692"/>
    </source>
</evidence>
<evidence type="ECO:0000313" key="17">
    <source>
        <dbReference type="Proteomes" id="UP000613177"/>
    </source>
</evidence>
<dbReference type="SUPFAM" id="SSF103506">
    <property type="entry name" value="Mitochondrial carrier"/>
    <property type="match status" value="1"/>
</dbReference>
<dbReference type="Gene3D" id="1.50.40.10">
    <property type="entry name" value="Mitochondrial carrier domain"/>
    <property type="match status" value="1"/>
</dbReference>
<reference evidence="16" key="1">
    <citation type="submission" date="2021-01" db="EMBL/GenBank/DDBJ databases">
        <title>Metabolic potential, ecology and presence of endohyphal bacteria is reflected in genomic diversity of Mucoromycotina.</title>
        <authorList>
            <person name="Muszewska A."/>
            <person name="Okrasinska A."/>
            <person name="Steczkiewicz K."/>
            <person name="Drgas O."/>
            <person name="Orlowska M."/>
            <person name="Perlinska-Lenart U."/>
            <person name="Aleksandrzak-Piekarczyk T."/>
            <person name="Szatraj K."/>
            <person name="Zielenkiewicz U."/>
            <person name="Pilsyk S."/>
            <person name="Malc E."/>
            <person name="Mieczkowski P."/>
            <person name="Kruszewska J.S."/>
            <person name="Biernat P."/>
            <person name="Pawlowska J."/>
        </authorList>
    </citation>
    <scope>NUCLEOTIDE SEQUENCE</scope>
    <source>
        <strain evidence="16">WA0000018081</strain>
    </source>
</reference>
<comment type="similarity">
    <text evidence="3 14">Belongs to the mitochondrial carrier (TC 2.A.29) family.</text>
</comment>
<keyword evidence="7" id="KW-0653">Protein transport</keyword>
<evidence type="ECO:0000256" key="10">
    <source>
        <dbReference type="ARBA" id="ARBA00023132"/>
    </source>
</evidence>
<dbReference type="SUPFAM" id="SSF54928">
    <property type="entry name" value="RNA-binding domain, RBD"/>
    <property type="match status" value="1"/>
</dbReference>
<dbReference type="GO" id="GO:0051028">
    <property type="term" value="P:mRNA transport"/>
    <property type="evidence" value="ECO:0007669"/>
    <property type="project" value="UniProtKB-UniRule"/>
</dbReference>
<feature type="domain" description="RRM Nup35-type" evidence="15">
    <location>
        <begin position="137"/>
        <end position="216"/>
    </location>
</feature>
<evidence type="ECO:0000256" key="4">
    <source>
        <dbReference type="ARBA" id="ARBA00022448"/>
    </source>
</evidence>
<keyword evidence="11 12" id="KW-0472">Membrane</keyword>
<evidence type="ECO:0000256" key="11">
    <source>
        <dbReference type="ARBA" id="ARBA00023136"/>
    </source>
</evidence>
<dbReference type="AlphaFoldDB" id="A0A8H7VWA4"/>
<comment type="caution">
    <text evidence="16">The sequence shown here is derived from an EMBL/GenBank/DDBJ whole genome shotgun (WGS) entry which is preliminary data.</text>
</comment>
<dbReference type="Pfam" id="PF00153">
    <property type="entry name" value="Mito_carr"/>
    <property type="match status" value="2"/>
</dbReference>
<dbReference type="PROSITE" id="PS50920">
    <property type="entry name" value="SOLCAR"/>
    <property type="match status" value="1"/>
</dbReference>
<dbReference type="PROSITE" id="PS51472">
    <property type="entry name" value="RRM_NUP35"/>
    <property type="match status" value="1"/>
</dbReference>
<evidence type="ECO:0000256" key="1">
    <source>
        <dbReference type="ARBA" id="ARBA00004141"/>
    </source>
</evidence>
<accession>A0A8H7VWA4</accession>
<feature type="repeat" description="Solcar" evidence="12">
    <location>
        <begin position="309"/>
        <end position="399"/>
    </location>
</feature>
<evidence type="ECO:0000256" key="3">
    <source>
        <dbReference type="ARBA" id="ARBA00006375"/>
    </source>
</evidence>
<proteinExistence type="inferred from homology"/>
<dbReference type="GO" id="GO:0005643">
    <property type="term" value="C:nuclear pore"/>
    <property type="evidence" value="ECO:0007669"/>
    <property type="project" value="UniProtKB-SubCell"/>
</dbReference>
<keyword evidence="10 13" id="KW-0906">Nuclear pore complex</keyword>
<keyword evidence="8" id="KW-1133">Transmembrane helix</keyword>
<keyword evidence="4 13" id="KW-0813">Transport</keyword>
<dbReference type="InterPro" id="IPR012677">
    <property type="entry name" value="Nucleotide-bd_a/b_plait_sf"/>
</dbReference>
<evidence type="ECO:0000256" key="12">
    <source>
        <dbReference type="PROSITE-ProRule" id="PRU00282"/>
    </source>
</evidence>
<organism evidence="16 17">
    <name type="scientific">Thamnidium elegans</name>
    <dbReference type="NCBI Taxonomy" id="101142"/>
    <lineage>
        <taxon>Eukaryota</taxon>
        <taxon>Fungi</taxon>
        <taxon>Fungi incertae sedis</taxon>
        <taxon>Mucoromycota</taxon>
        <taxon>Mucoromycotina</taxon>
        <taxon>Mucoromycetes</taxon>
        <taxon>Mucorales</taxon>
        <taxon>Mucorineae</taxon>
        <taxon>Mucoraceae</taxon>
        <taxon>Thamnidium</taxon>
    </lineage>
</organism>
<evidence type="ECO:0000256" key="8">
    <source>
        <dbReference type="ARBA" id="ARBA00022989"/>
    </source>
</evidence>
<keyword evidence="13" id="KW-0539">Nucleus</keyword>
<dbReference type="GO" id="GO:0003676">
    <property type="term" value="F:nucleic acid binding"/>
    <property type="evidence" value="ECO:0007669"/>
    <property type="project" value="InterPro"/>
</dbReference>
<keyword evidence="13" id="KW-0509">mRNA transport</keyword>
<keyword evidence="9" id="KW-0811">Translocation</keyword>
<name>A0A8H7VWA4_9FUNG</name>
<dbReference type="PANTHER" id="PTHR45667">
    <property type="entry name" value="S-ADENOSYLMETHIONINE MITOCHONDRIAL CARRIER PROTEIN"/>
    <property type="match status" value="1"/>
</dbReference>
<dbReference type="InterPro" id="IPR018108">
    <property type="entry name" value="MCP_transmembrane"/>
</dbReference>
<evidence type="ECO:0000256" key="9">
    <source>
        <dbReference type="ARBA" id="ARBA00023010"/>
    </source>
</evidence>
<evidence type="ECO:0000256" key="2">
    <source>
        <dbReference type="ARBA" id="ARBA00004567"/>
    </source>
</evidence>
<dbReference type="Proteomes" id="UP000613177">
    <property type="component" value="Unassembled WGS sequence"/>
</dbReference>
<dbReference type="GO" id="GO:0015031">
    <property type="term" value="P:protein transport"/>
    <property type="evidence" value="ECO:0007669"/>
    <property type="project" value="UniProtKB-KW"/>
</dbReference>